<dbReference type="GO" id="GO:0005829">
    <property type="term" value="C:cytosol"/>
    <property type="evidence" value="ECO:0007669"/>
    <property type="project" value="TreeGrafter"/>
</dbReference>
<feature type="compositionally biased region" description="Polar residues" evidence="3">
    <location>
        <begin position="67"/>
        <end position="76"/>
    </location>
</feature>
<dbReference type="PANTHER" id="PTHR18063:SF6">
    <property type="entry name" value="UBIQUITIN CARBOXYL-TERMINAL HYDROLASE"/>
    <property type="match status" value="1"/>
</dbReference>
<dbReference type="GO" id="GO:0004843">
    <property type="term" value="F:cysteine-type deubiquitinase activity"/>
    <property type="evidence" value="ECO:0007669"/>
    <property type="project" value="UniProtKB-UniRule"/>
</dbReference>
<evidence type="ECO:0000313" key="5">
    <source>
        <dbReference type="Proteomes" id="UP000694845"/>
    </source>
</evidence>
<dbReference type="GO" id="GO:0016807">
    <property type="term" value="F:cysteine-type carboxypeptidase activity"/>
    <property type="evidence" value="ECO:0007669"/>
    <property type="project" value="TreeGrafter"/>
</dbReference>
<dbReference type="OrthoDB" id="10261212at2759"/>
<evidence type="ECO:0000259" key="4">
    <source>
        <dbReference type="Pfam" id="PF04424"/>
    </source>
</evidence>
<dbReference type="Proteomes" id="UP000694845">
    <property type="component" value="Unplaced"/>
</dbReference>
<reference evidence="6" key="1">
    <citation type="submission" date="2025-08" db="UniProtKB">
        <authorList>
            <consortium name="RefSeq"/>
        </authorList>
    </citation>
    <scope>IDENTIFICATION</scope>
</reference>
<evidence type="ECO:0000313" key="6">
    <source>
        <dbReference type="RefSeq" id="XP_022095044.1"/>
    </source>
</evidence>
<dbReference type="GO" id="GO:0071108">
    <property type="term" value="P:protein K48-linked deubiquitination"/>
    <property type="evidence" value="ECO:0007669"/>
    <property type="project" value="TreeGrafter"/>
</dbReference>
<dbReference type="PANTHER" id="PTHR18063">
    <property type="entry name" value="NF-E2 INDUCIBLE PROTEIN"/>
    <property type="match status" value="1"/>
</dbReference>
<comment type="similarity">
    <text evidence="1 2">Belongs to the MINDY deubiquitinase family. FAM63 subfamily.</text>
</comment>
<comment type="catalytic activity">
    <reaction evidence="2">
        <text>Thiol-dependent hydrolysis of ester, thioester, amide, peptide and isopeptide bonds formed by the C-terminal Gly of ubiquitin (a 76-residue protein attached to proteins as an intracellular targeting signal).</text>
        <dbReference type="EC" id="3.4.19.12"/>
    </reaction>
</comment>
<dbReference type="GO" id="GO:0006508">
    <property type="term" value="P:proteolysis"/>
    <property type="evidence" value="ECO:0007669"/>
    <property type="project" value="UniProtKB-KW"/>
</dbReference>
<protein>
    <recommendedName>
        <fullName evidence="2">Ubiquitin carboxyl-terminal hydrolase</fullName>
        <ecNumber evidence="2">3.4.19.12</ecNumber>
    </recommendedName>
</protein>
<dbReference type="RefSeq" id="XP_022095044.1">
    <property type="nucleotide sequence ID" value="XM_022239352.1"/>
</dbReference>
<dbReference type="GO" id="GO:0036435">
    <property type="term" value="F:K48-linked polyubiquitin modification-dependent protein binding"/>
    <property type="evidence" value="ECO:0007669"/>
    <property type="project" value="UniProtKB-UniRule"/>
</dbReference>
<dbReference type="KEGG" id="aplc:110981635"/>
<feature type="region of interest" description="Disordered" evidence="3">
    <location>
        <begin position="32"/>
        <end position="76"/>
    </location>
</feature>
<sequence length="455" mass="49673">MASTRSEEIPTCSSEGVYPSNVAALKQNVATVEAPPCENGTSTDDATPRAGGDEEISAGAKGGMPTVSDTSPRSHTAEQTYHVKWIKWRGNNTPIITQNENGPCPLIAIMNVLLLRGTIHIPQMVEMVSASQLVGYLGDCLLNRSLEVDNASEGVQRNYEQNIHDAMEIITKLSTGLDVNVKFTGVKDFEYTQECVVFDLLNIVLCHGWLYDPQNTEIVSAVGTCSYNQVVEKIIASKSSKDENEQHQGLVAEQFLESTAAQLTFYGLCELNAATEEGELCVFFRNNHFSTLIKHSSELCILVTDQGFLTESNIVWETLSSVEGDSGFVDGEFNPSPPTSHMAPGAAVNMSPDQQLDADYLVALSLQQDQQQEARLSQHQDQDTHVAGMASMSDHELALQLQEQEDRRLAQNLAQEERQAQQEAPPQGAQAATPPQPVPANSTNSHHKEKSCTLL</sequence>
<keyword evidence="2" id="KW-0378">Hydrolase</keyword>
<evidence type="ECO:0000256" key="1">
    <source>
        <dbReference type="ARBA" id="ARBA00006616"/>
    </source>
</evidence>
<gene>
    <name evidence="6" type="primary">LOC110981635</name>
</gene>
<comment type="function">
    <text evidence="2">Hydrolase that can specifically remove 'Lys-48'-linked conjugated ubiquitin from proteins. Has exodeubiquitinase activity and has a preference for long polyubiquitin chains. May play a regulatory role at the level of protein turnover.</text>
</comment>
<keyword evidence="2" id="KW-0645">Protease</keyword>
<evidence type="ECO:0000256" key="2">
    <source>
        <dbReference type="RuleBase" id="RU367139"/>
    </source>
</evidence>
<keyword evidence="2" id="KW-0788">Thiol protease</keyword>
<dbReference type="InterPro" id="IPR007518">
    <property type="entry name" value="MINDY"/>
</dbReference>
<feature type="compositionally biased region" description="Low complexity" evidence="3">
    <location>
        <begin position="421"/>
        <end position="433"/>
    </location>
</feature>
<organism evidence="5 6">
    <name type="scientific">Acanthaster planci</name>
    <name type="common">Crown-of-thorns starfish</name>
    <dbReference type="NCBI Taxonomy" id="133434"/>
    <lineage>
        <taxon>Eukaryota</taxon>
        <taxon>Metazoa</taxon>
        <taxon>Echinodermata</taxon>
        <taxon>Eleutherozoa</taxon>
        <taxon>Asterozoa</taxon>
        <taxon>Asteroidea</taxon>
        <taxon>Valvatacea</taxon>
        <taxon>Valvatida</taxon>
        <taxon>Acanthasteridae</taxon>
        <taxon>Acanthaster</taxon>
    </lineage>
</organism>
<feature type="region of interest" description="Disordered" evidence="3">
    <location>
        <begin position="412"/>
        <end position="455"/>
    </location>
</feature>
<dbReference type="GO" id="GO:0071944">
    <property type="term" value="C:cell periphery"/>
    <property type="evidence" value="ECO:0007669"/>
    <property type="project" value="TreeGrafter"/>
</dbReference>
<dbReference type="GeneID" id="110981635"/>
<proteinExistence type="inferred from homology"/>
<evidence type="ECO:0000256" key="3">
    <source>
        <dbReference type="SAM" id="MobiDB-lite"/>
    </source>
</evidence>
<keyword evidence="5" id="KW-1185">Reference proteome</keyword>
<keyword evidence="2" id="KW-0833">Ubl conjugation pathway</keyword>
<dbReference type="Pfam" id="PF04424">
    <property type="entry name" value="MINDY_DUB"/>
    <property type="match status" value="1"/>
</dbReference>
<dbReference type="GO" id="GO:1990380">
    <property type="term" value="F:K48-linked deubiquitinase activity"/>
    <property type="evidence" value="ECO:0007669"/>
    <property type="project" value="UniProtKB-UniRule"/>
</dbReference>
<feature type="domain" description="MINDY deubiquitinase" evidence="4">
    <location>
        <begin position="79"/>
        <end position="333"/>
    </location>
</feature>
<dbReference type="OMA" id="GVEMSIF"/>
<name>A0A8B7YP46_ACAPL</name>
<dbReference type="InterPro" id="IPR033979">
    <property type="entry name" value="MINDY_domain"/>
</dbReference>
<dbReference type="EC" id="3.4.19.12" evidence="2"/>
<dbReference type="GO" id="GO:0140934">
    <property type="term" value="F:histone deubiquitinase activity"/>
    <property type="evidence" value="ECO:0007669"/>
    <property type="project" value="UniProtKB-UniRule"/>
</dbReference>
<accession>A0A8B7YP46</accession>
<dbReference type="AlphaFoldDB" id="A0A8B7YP46"/>